<dbReference type="InterPro" id="IPR015946">
    <property type="entry name" value="KH_dom-like_a/b"/>
</dbReference>
<dbReference type="OrthoDB" id="9804010at2"/>
<reference evidence="1 2" key="1">
    <citation type="submission" date="2015-07" db="EMBL/GenBank/DDBJ databases">
        <title>Genome sequence of Leptolinea tardivitalis DSM 16556.</title>
        <authorList>
            <person name="Hemp J."/>
            <person name="Ward L.M."/>
            <person name="Pace L.A."/>
            <person name="Fischer W.W."/>
        </authorList>
    </citation>
    <scope>NUCLEOTIDE SEQUENCE [LARGE SCALE GENOMIC DNA]</scope>
    <source>
        <strain evidence="1 2">YMTK-2</strain>
    </source>
</reference>
<keyword evidence="2" id="KW-1185">Reference proteome</keyword>
<accession>A0A0P6XBF5</accession>
<organism evidence="1 2">
    <name type="scientific">Leptolinea tardivitalis</name>
    <dbReference type="NCBI Taxonomy" id="229920"/>
    <lineage>
        <taxon>Bacteria</taxon>
        <taxon>Bacillati</taxon>
        <taxon>Chloroflexota</taxon>
        <taxon>Anaerolineae</taxon>
        <taxon>Anaerolineales</taxon>
        <taxon>Anaerolineaceae</taxon>
        <taxon>Leptolinea</taxon>
    </lineage>
</organism>
<evidence type="ECO:0000313" key="2">
    <source>
        <dbReference type="Proteomes" id="UP000050430"/>
    </source>
</evidence>
<evidence type="ECO:0000313" key="1">
    <source>
        <dbReference type="EMBL" id="KPL72582.1"/>
    </source>
</evidence>
<dbReference type="STRING" id="229920.ADM99_05550"/>
<gene>
    <name evidence="1" type="ORF">ADM99_05550</name>
</gene>
<sequence length="136" mass="14850">MDAKVIWKNKMSFDGTSDSGFVVPLGTDPELGGDNDGFRPLELFAIGLGGCTGMDVVSILAKKKQKIHTFEVKVHVDKSTDHPKVFTKVEVEYIVSGEDIDRAAVERAVELSVTKYCPAQAMLSKSVPITHKITIK</sequence>
<dbReference type="AlphaFoldDB" id="A0A0P6XBF5"/>
<dbReference type="InterPro" id="IPR036102">
    <property type="entry name" value="OsmC/Ohrsf"/>
</dbReference>
<dbReference type="InterPro" id="IPR003718">
    <property type="entry name" value="OsmC/Ohr_fam"/>
</dbReference>
<dbReference type="SUPFAM" id="SSF82784">
    <property type="entry name" value="OsmC-like"/>
    <property type="match status" value="1"/>
</dbReference>
<dbReference type="PANTHER" id="PTHR34352">
    <property type="entry name" value="PROTEIN YHFA"/>
    <property type="match status" value="1"/>
</dbReference>
<dbReference type="Pfam" id="PF02566">
    <property type="entry name" value="OsmC"/>
    <property type="match status" value="1"/>
</dbReference>
<dbReference type="PATRIC" id="fig|229920.5.peg.1080"/>
<proteinExistence type="predicted"/>
<protein>
    <submittedName>
        <fullName evidence="1">Osmotically inducible protein OsmC</fullName>
    </submittedName>
</protein>
<name>A0A0P6XBF5_9CHLR</name>
<dbReference type="EMBL" id="LGCK01000007">
    <property type="protein sequence ID" value="KPL72582.1"/>
    <property type="molecule type" value="Genomic_DNA"/>
</dbReference>
<dbReference type="Gene3D" id="3.30.300.20">
    <property type="match status" value="1"/>
</dbReference>
<comment type="caution">
    <text evidence="1">The sequence shown here is derived from an EMBL/GenBank/DDBJ whole genome shotgun (WGS) entry which is preliminary data.</text>
</comment>
<dbReference type="PANTHER" id="PTHR34352:SF1">
    <property type="entry name" value="PROTEIN YHFA"/>
    <property type="match status" value="1"/>
</dbReference>
<dbReference type="Proteomes" id="UP000050430">
    <property type="component" value="Unassembled WGS sequence"/>
</dbReference>